<keyword evidence="1" id="KW-0732">Signal</keyword>
<name>A0A6I3SXY7_9BURK</name>
<dbReference type="Gene3D" id="2.40.128.110">
    <property type="entry name" value="Lipid/polyisoprenoid-binding, YceI-like"/>
    <property type="match status" value="1"/>
</dbReference>
<dbReference type="Pfam" id="PF04264">
    <property type="entry name" value="YceI"/>
    <property type="match status" value="1"/>
</dbReference>
<sequence>MKSTLLIALFALAGAANAATYNIDPNHTYPSFEADHKGMSLWRGKFNSTSGTITMDRAAKTGSMNIVIDTTSIDFGHDKMNTHAKAEDIFNVAKFPTATYKGKSFKFDGDRLVAVDGELTLMGVTKPLQLTVNRFKCAVDARMKREVCGADASAEFKRTDFGLNFGIPAFAPEVKLAIQVEAIAAE</sequence>
<keyword evidence="6" id="KW-1185">Reference proteome</keyword>
<dbReference type="Proteomes" id="UP000430634">
    <property type="component" value="Unassembled WGS sequence"/>
</dbReference>
<dbReference type="Proteomes" id="UP000622638">
    <property type="component" value="Unassembled WGS sequence"/>
</dbReference>
<comment type="caution">
    <text evidence="4">The sequence shown here is derived from an EMBL/GenBank/DDBJ whole genome shotgun (WGS) entry which is preliminary data.</text>
</comment>
<protein>
    <submittedName>
        <fullName evidence="4">Polyisoprenoid-binding protein</fullName>
    </submittedName>
</protein>
<dbReference type="EMBL" id="BMKG01000019">
    <property type="protein sequence ID" value="GGC14443.1"/>
    <property type="molecule type" value="Genomic_DNA"/>
</dbReference>
<evidence type="ECO:0000313" key="5">
    <source>
        <dbReference type="Proteomes" id="UP000430634"/>
    </source>
</evidence>
<dbReference type="OrthoDB" id="9811006at2"/>
<dbReference type="InterPro" id="IPR007372">
    <property type="entry name" value="Lipid/polyisoprenoid-bd_YceI"/>
</dbReference>
<dbReference type="InterPro" id="IPR036761">
    <property type="entry name" value="TTHA0802/YceI-like_sf"/>
</dbReference>
<gene>
    <name evidence="3" type="ORF">GCM10011572_39840</name>
    <name evidence="4" type="ORF">GM672_15210</name>
</gene>
<dbReference type="SMART" id="SM00867">
    <property type="entry name" value="YceI"/>
    <property type="match status" value="1"/>
</dbReference>
<dbReference type="EMBL" id="WNKZ01000042">
    <property type="protein sequence ID" value="MTV54078.1"/>
    <property type="molecule type" value="Genomic_DNA"/>
</dbReference>
<feature type="chain" id="PRO_5026353413" evidence="1">
    <location>
        <begin position="19"/>
        <end position="186"/>
    </location>
</feature>
<dbReference type="PANTHER" id="PTHR34406:SF2">
    <property type="entry name" value="PERIPLASMIC PROTEIN"/>
    <property type="match status" value="1"/>
</dbReference>
<reference evidence="6" key="2">
    <citation type="journal article" date="2019" name="Int. J. Syst. Evol. Microbiol.">
        <title>The Global Catalogue of Microorganisms (GCM) 10K type strain sequencing project: providing services to taxonomists for standard genome sequencing and annotation.</title>
        <authorList>
            <consortium name="The Broad Institute Genomics Platform"/>
            <consortium name="The Broad Institute Genome Sequencing Center for Infectious Disease"/>
            <person name="Wu L."/>
            <person name="Ma J."/>
        </authorList>
    </citation>
    <scope>NUCLEOTIDE SEQUENCE [LARGE SCALE GENOMIC DNA]</scope>
    <source>
        <strain evidence="6">CGMCC 1.15931</strain>
    </source>
</reference>
<feature type="signal peptide" evidence="1">
    <location>
        <begin position="1"/>
        <end position="18"/>
    </location>
</feature>
<reference evidence="3" key="4">
    <citation type="submission" date="2024-05" db="EMBL/GenBank/DDBJ databases">
        <authorList>
            <person name="Sun Q."/>
            <person name="Zhou Y."/>
        </authorList>
    </citation>
    <scope>NUCLEOTIDE SEQUENCE</scope>
    <source>
        <strain evidence="3">CGMCC 1.15931</strain>
    </source>
</reference>
<dbReference type="PANTHER" id="PTHR34406">
    <property type="entry name" value="PROTEIN YCEI"/>
    <property type="match status" value="1"/>
</dbReference>
<accession>A0A6I3SXY7</accession>
<evidence type="ECO:0000256" key="1">
    <source>
        <dbReference type="SAM" id="SignalP"/>
    </source>
</evidence>
<organism evidence="4 5">
    <name type="scientific">Pseudoduganella buxea</name>
    <dbReference type="NCBI Taxonomy" id="1949069"/>
    <lineage>
        <taxon>Bacteria</taxon>
        <taxon>Pseudomonadati</taxon>
        <taxon>Pseudomonadota</taxon>
        <taxon>Betaproteobacteria</taxon>
        <taxon>Burkholderiales</taxon>
        <taxon>Oxalobacteraceae</taxon>
        <taxon>Telluria group</taxon>
        <taxon>Pseudoduganella</taxon>
    </lineage>
</organism>
<evidence type="ECO:0000313" key="3">
    <source>
        <dbReference type="EMBL" id="GGC14443.1"/>
    </source>
</evidence>
<proteinExistence type="predicted"/>
<dbReference type="RefSeq" id="WP_155471382.1">
    <property type="nucleotide sequence ID" value="NZ_BMKG01000019.1"/>
</dbReference>
<dbReference type="AlphaFoldDB" id="A0A6I3SXY7"/>
<feature type="domain" description="Lipid/polyisoprenoid-binding YceI-like" evidence="2">
    <location>
        <begin position="20"/>
        <end position="183"/>
    </location>
</feature>
<evidence type="ECO:0000259" key="2">
    <source>
        <dbReference type="SMART" id="SM00867"/>
    </source>
</evidence>
<dbReference type="SUPFAM" id="SSF101874">
    <property type="entry name" value="YceI-like"/>
    <property type="match status" value="1"/>
</dbReference>
<evidence type="ECO:0000313" key="6">
    <source>
        <dbReference type="Proteomes" id="UP000622638"/>
    </source>
</evidence>
<reference evidence="3" key="1">
    <citation type="journal article" date="2014" name="Int. J. Syst. Evol. Microbiol.">
        <title>Complete genome of a new Firmicutes species belonging to the dominant human colonic microbiota ('Ruminococcus bicirculans') reveals two chromosomes and a selective capacity to utilize plant glucans.</title>
        <authorList>
            <consortium name="NISC Comparative Sequencing Program"/>
            <person name="Wegmann U."/>
            <person name="Louis P."/>
            <person name="Goesmann A."/>
            <person name="Henrissat B."/>
            <person name="Duncan S.H."/>
            <person name="Flint H.J."/>
        </authorList>
    </citation>
    <scope>NUCLEOTIDE SEQUENCE</scope>
    <source>
        <strain evidence="3">CGMCC 1.15931</strain>
    </source>
</reference>
<reference evidence="4 5" key="3">
    <citation type="submission" date="2019-11" db="EMBL/GenBank/DDBJ databases">
        <title>Type strains purchased from KCTC, JCM and DSMZ.</title>
        <authorList>
            <person name="Lu H."/>
        </authorList>
    </citation>
    <scope>NUCLEOTIDE SEQUENCE [LARGE SCALE GENOMIC DNA]</scope>
    <source>
        <strain evidence="4 5">KCTC 52429</strain>
    </source>
</reference>
<evidence type="ECO:0000313" key="4">
    <source>
        <dbReference type="EMBL" id="MTV54078.1"/>
    </source>
</evidence>